<gene>
    <name evidence="1" type="ORF">GCL57_13105</name>
</gene>
<comment type="caution">
    <text evidence="1">The sequence shown here is derived from an EMBL/GenBank/DDBJ whole genome shotgun (WGS) entry which is preliminary data.</text>
</comment>
<sequence length="150" mass="17466">MKAKLLLFVKIKLSDSAFKILFALQDNKIVEVSLEKNDLKNIIKKNKLIRHEKFDWHVNKNINTRYLLELTAKKEDQLPSVLNFLEEKIDVNWFVFPKAVKLLKEGVEKNFLQLAVQYISNGGIDESVIAADYDAEFIKTLQEKLTEDKN</sequence>
<organism evidence="1 2">
    <name type="scientific">Fluviispira multicolorata</name>
    <dbReference type="NCBI Taxonomy" id="2654512"/>
    <lineage>
        <taxon>Bacteria</taxon>
        <taxon>Pseudomonadati</taxon>
        <taxon>Bdellovibrionota</taxon>
        <taxon>Oligoflexia</taxon>
        <taxon>Silvanigrellales</taxon>
        <taxon>Silvanigrellaceae</taxon>
        <taxon>Fluviispira</taxon>
    </lineage>
</organism>
<accession>A0A833JD31</accession>
<dbReference type="RefSeq" id="WP_152213809.1">
    <property type="nucleotide sequence ID" value="NZ_WFLN01000010.1"/>
</dbReference>
<proteinExistence type="predicted"/>
<dbReference type="EMBL" id="WFLN01000010">
    <property type="protein sequence ID" value="KAB8027987.1"/>
    <property type="molecule type" value="Genomic_DNA"/>
</dbReference>
<keyword evidence="2" id="KW-1185">Reference proteome</keyword>
<name>A0A833JD31_9BACT</name>
<evidence type="ECO:0000313" key="1">
    <source>
        <dbReference type="EMBL" id="KAB8027987.1"/>
    </source>
</evidence>
<reference evidence="1 2" key="1">
    <citation type="submission" date="2019-10" db="EMBL/GenBank/DDBJ databases">
        <title>New genus of Silvanigrellaceae.</title>
        <authorList>
            <person name="Pitt A."/>
            <person name="Hahn M.W."/>
        </authorList>
    </citation>
    <scope>NUCLEOTIDE SEQUENCE [LARGE SCALE GENOMIC DNA]</scope>
    <source>
        <strain evidence="1 2">33A1-SZDP</strain>
    </source>
</reference>
<dbReference type="Proteomes" id="UP000442694">
    <property type="component" value="Unassembled WGS sequence"/>
</dbReference>
<protein>
    <submittedName>
        <fullName evidence="1">Uncharacterized protein</fullName>
    </submittedName>
</protein>
<dbReference type="AlphaFoldDB" id="A0A833JD31"/>
<evidence type="ECO:0000313" key="2">
    <source>
        <dbReference type="Proteomes" id="UP000442694"/>
    </source>
</evidence>